<keyword evidence="9" id="KW-1185">Reference proteome</keyword>
<keyword evidence="4" id="KW-0233">DNA recombination</keyword>
<evidence type="ECO:0000256" key="3">
    <source>
        <dbReference type="ARBA" id="ARBA00023125"/>
    </source>
</evidence>
<reference evidence="8 9" key="1">
    <citation type="submission" date="2017-01" db="EMBL/GenBank/DDBJ databases">
        <authorList>
            <person name="Varghese N."/>
            <person name="Submissions S."/>
        </authorList>
    </citation>
    <scope>NUCLEOTIDE SEQUENCE [LARGE SCALE GENOMIC DNA]</scope>
    <source>
        <strain evidence="8 9">DSM 2061</strain>
    </source>
</reference>
<evidence type="ECO:0000313" key="9">
    <source>
        <dbReference type="Proteomes" id="UP000185728"/>
    </source>
</evidence>
<dbReference type="Gene3D" id="1.10.150.130">
    <property type="match status" value="1"/>
</dbReference>
<evidence type="ECO:0000259" key="6">
    <source>
        <dbReference type="PROSITE" id="PS51898"/>
    </source>
</evidence>
<evidence type="ECO:0000256" key="5">
    <source>
        <dbReference type="PROSITE-ProRule" id="PRU01248"/>
    </source>
</evidence>
<keyword evidence="3 5" id="KW-0238">DNA-binding</keyword>
<dbReference type="Pfam" id="PF13495">
    <property type="entry name" value="Phage_int_SAM_4"/>
    <property type="match status" value="1"/>
</dbReference>
<dbReference type="Pfam" id="PF00589">
    <property type="entry name" value="Phage_integrase"/>
    <property type="match status" value="1"/>
</dbReference>
<proteinExistence type="inferred from homology"/>
<comment type="similarity">
    <text evidence="1">Belongs to the 'phage' integrase family.</text>
</comment>
<dbReference type="PROSITE" id="PS51898">
    <property type="entry name" value="TYR_RECOMBINASE"/>
    <property type="match status" value="1"/>
</dbReference>
<dbReference type="NCBIfam" id="NF040815">
    <property type="entry name" value="recomb_XerA_Arch"/>
    <property type="match status" value="1"/>
</dbReference>
<sequence length="272" mass="31477">MSVRDFVKILEVKRYSKNTIDSYSSIVKLAVLYFKKPLNRVDETELHKYFYHMVHTKKVSYSYQKQIAMALKLYYKEMFRQNINLEFLFPSRKPDKLPVVIAKKDVLKIIESANNIKHKSMIALAYSAGLRVGELIDLKIMDIDSSRMVIHVKSAKGNKDRILPLSEKILDMLRKYYKEFSPKLFLFEGQKGGKYSSSSFNKLLKAAAKRAQINKEITAHTLRHSYATHLLERGTDIRVIQKLLGHSSIKTTMVYTRVAEPALLHVVSPFDD</sequence>
<organism evidence="8 9">
    <name type="scientific">Zobellia uliginosa</name>
    <dbReference type="NCBI Taxonomy" id="143224"/>
    <lineage>
        <taxon>Bacteria</taxon>
        <taxon>Pseudomonadati</taxon>
        <taxon>Bacteroidota</taxon>
        <taxon>Flavobacteriia</taxon>
        <taxon>Flavobacteriales</taxon>
        <taxon>Flavobacteriaceae</taxon>
        <taxon>Zobellia</taxon>
    </lineage>
</organism>
<evidence type="ECO:0000256" key="1">
    <source>
        <dbReference type="ARBA" id="ARBA00008857"/>
    </source>
</evidence>
<dbReference type="InterPro" id="IPR050090">
    <property type="entry name" value="Tyrosine_recombinase_XerCD"/>
</dbReference>
<dbReference type="InterPro" id="IPR004107">
    <property type="entry name" value="Integrase_SAM-like_N"/>
</dbReference>
<evidence type="ECO:0000256" key="2">
    <source>
        <dbReference type="ARBA" id="ARBA00022908"/>
    </source>
</evidence>
<feature type="domain" description="Core-binding (CB)" evidence="7">
    <location>
        <begin position="1"/>
        <end position="79"/>
    </location>
</feature>
<evidence type="ECO:0000259" key="7">
    <source>
        <dbReference type="PROSITE" id="PS51900"/>
    </source>
</evidence>
<dbReference type="RefSeq" id="WP_076453874.1">
    <property type="nucleotide sequence ID" value="NZ_FTOB01000002.1"/>
</dbReference>
<evidence type="ECO:0000256" key="4">
    <source>
        <dbReference type="ARBA" id="ARBA00023172"/>
    </source>
</evidence>
<name>A0ABY1KL28_9FLAO</name>
<dbReference type="InterPro" id="IPR011010">
    <property type="entry name" value="DNA_brk_join_enz"/>
</dbReference>
<dbReference type="EMBL" id="FTOB01000002">
    <property type="protein sequence ID" value="SIS46902.1"/>
    <property type="molecule type" value="Genomic_DNA"/>
</dbReference>
<dbReference type="InterPro" id="IPR013762">
    <property type="entry name" value="Integrase-like_cat_sf"/>
</dbReference>
<dbReference type="InterPro" id="IPR044068">
    <property type="entry name" value="CB"/>
</dbReference>
<comment type="caution">
    <text evidence="8">The sequence shown here is derived from an EMBL/GenBank/DDBJ whole genome shotgun (WGS) entry which is preliminary data.</text>
</comment>
<gene>
    <name evidence="8" type="ORF">SAMN05421766_10268</name>
</gene>
<dbReference type="PROSITE" id="PS51900">
    <property type="entry name" value="CB"/>
    <property type="match status" value="1"/>
</dbReference>
<dbReference type="Gene3D" id="1.10.443.10">
    <property type="entry name" value="Intergrase catalytic core"/>
    <property type="match status" value="1"/>
</dbReference>
<evidence type="ECO:0000313" key="8">
    <source>
        <dbReference type="EMBL" id="SIS46902.1"/>
    </source>
</evidence>
<dbReference type="PANTHER" id="PTHR30349">
    <property type="entry name" value="PHAGE INTEGRASE-RELATED"/>
    <property type="match status" value="1"/>
</dbReference>
<dbReference type="InterPro" id="IPR010998">
    <property type="entry name" value="Integrase_recombinase_N"/>
</dbReference>
<accession>A0ABY1KL28</accession>
<dbReference type="PANTHER" id="PTHR30349:SF41">
    <property type="entry name" value="INTEGRASE_RECOMBINASE PROTEIN MJ0367-RELATED"/>
    <property type="match status" value="1"/>
</dbReference>
<keyword evidence="2" id="KW-0229">DNA integration</keyword>
<feature type="domain" description="Tyr recombinase" evidence="6">
    <location>
        <begin position="96"/>
        <end position="268"/>
    </location>
</feature>
<protein>
    <submittedName>
        <fullName evidence="8">Site-specific recombinase XerD</fullName>
    </submittedName>
</protein>
<dbReference type="InterPro" id="IPR002104">
    <property type="entry name" value="Integrase_catalytic"/>
</dbReference>
<dbReference type="Proteomes" id="UP000185728">
    <property type="component" value="Unassembled WGS sequence"/>
</dbReference>
<dbReference type="SUPFAM" id="SSF56349">
    <property type="entry name" value="DNA breaking-rejoining enzymes"/>
    <property type="match status" value="1"/>
</dbReference>